<evidence type="ECO:0000313" key="10">
    <source>
        <dbReference type="Proteomes" id="UP001055153"/>
    </source>
</evidence>
<reference evidence="9" key="1">
    <citation type="journal article" date="2021" name="Front. Microbiol.">
        <title>Comprehensive Comparative Genomics and Phenotyping of Methylobacterium Species.</title>
        <authorList>
            <person name="Alessa O."/>
            <person name="Ogura Y."/>
            <person name="Fujitani Y."/>
            <person name="Takami H."/>
            <person name="Hayashi T."/>
            <person name="Sahin N."/>
            <person name="Tani A."/>
        </authorList>
    </citation>
    <scope>NUCLEOTIDE SEQUENCE</scope>
    <source>
        <strain evidence="9">DSM 17168</strain>
    </source>
</reference>
<evidence type="ECO:0000313" key="9">
    <source>
        <dbReference type="EMBL" id="GJE01570.1"/>
    </source>
</evidence>
<protein>
    <submittedName>
        <fullName evidence="9">Acyl-CoA dehydrogenase AidB</fullName>
    </submittedName>
</protein>
<dbReference type="Gene3D" id="1.20.140.10">
    <property type="entry name" value="Butyryl-CoA Dehydrogenase, subunit A, domain 3"/>
    <property type="match status" value="1"/>
</dbReference>
<keyword evidence="10" id="KW-1185">Reference proteome</keyword>
<evidence type="ECO:0000256" key="1">
    <source>
        <dbReference type="ARBA" id="ARBA00001974"/>
    </source>
</evidence>
<evidence type="ECO:0000256" key="3">
    <source>
        <dbReference type="ARBA" id="ARBA00022630"/>
    </source>
</evidence>
<evidence type="ECO:0000259" key="8">
    <source>
        <dbReference type="Pfam" id="PF18158"/>
    </source>
</evidence>
<dbReference type="RefSeq" id="WP_238236558.1">
    <property type="nucleotide sequence ID" value="NZ_BPQQ01000040.1"/>
</dbReference>
<dbReference type="InterPro" id="IPR036250">
    <property type="entry name" value="AcylCo_DH-like_C"/>
</dbReference>
<dbReference type="PANTHER" id="PTHR42707">
    <property type="entry name" value="ACYL-COA DEHYDROGENASE"/>
    <property type="match status" value="1"/>
</dbReference>
<comment type="caution">
    <text evidence="9">The sequence shown here is derived from an EMBL/GenBank/DDBJ whole genome shotgun (WGS) entry which is preliminary data.</text>
</comment>
<dbReference type="Pfam" id="PF18158">
    <property type="entry name" value="AidB_N"/>
    <property type="match status" value="1"/>
</dbReference>
<keyword evidence="4 5" id="KW-0274">FAD</keyword>
<sequence length="547" mass="57695">MTAYKPRATLETHEVFNQPAPLEDANLFAGDRLLSGLVARAGAAAHAAHLTAFGARVGSAEAAALGAQANRHPPVLAAFDRYGRRLDEVEFHPAYHALMAMGLEAGVAARAWTHPQGGHVAHAALLFLMSQAESGVTCPMSMTYAAVAALRHAPALAEPWLSGALATGYDPRVLPAERKRALTLGMAMTEKQGGSDVRANTTRAAPAGDGLFALTGHKWFCSAPMSDAFLTLAYAQGGLTCFLVPRWRPDGERNAIEIQRLKDKLGDRANASAEIEYRGALAWRLGEEGRGVPTIIAMVNHTRLDCAVGAASLMRQSLSLAIRHAEGRTAFQRRLVAQPLMEQVLAGLAVEVEAHMALTFRAAQALDCAVAGDAGEAALARLLIPLAKYWVTKRCPAVVAEAMEVQGGAGFIEEGPMPRLFRASPLNAIWEGSGNVIALDLLRAFGRDADAFARLREHLAPLRDLGAGAAALLAGADPHRLAEERHARALAETLGVLAAARALQAWGRADTAAALLAGREAQTFGASPLCGNARAILEHARLAEGAG</sequence>
<dbReference type="PANTHER" id="PTHR42707:SF3">
    <property type="entry name" value="ACYL-COA DEHYDROGENASE AIDB-RELATED"/>
    <property type="match status" value="1"/>
</dbReference>
<feature type="domain" description="Acyl-CoA dehydrogenase/oxidase C-terminal" evidence="6">
    <location>
        <begin position="289"/>
        <end position="443"/>
    </location>
</feature>
<dbReference type="SUPFAM" id="SSF56645">
    <property type="entry name" value="Acyl-CoA dehydrogenase NM domain-like"/>
    <property type="match status" value="1"/>
</dbReference>
<dbReference type="Proteomes" id="UP001055153">
    <property type="component" value="Unassembled WGS sequence"/>
</dbReference>
<dbReference type="InterPro" id="IPR041504">
    <property type="entry name" value="AidB_N"/>
</dbReference>
<dbReference type="Pfam" id="PF00441">
    <property type="entry name" value="Acyl-CoA_dh_1"/>
    <property type="match status" value="1"/>
</dbReference>
<reference evidence="9" key="2">
    <citation type="submission" date="2021-08" db="EMBL/GenBank/DDBJ databases">
        <authorList>
            <person name="Tani A."/>
            <person name="Ola A."/>
            <person name="Ogura Y."/>
            <person name="Katsura K."/>
            <person name="Hayashi T."/>
        </authorList>
    </citation>
    <scope>NUCLEOTIDE SEQUENCE</scope>
    <source>
        <strain evidence="9">DSM 17168</strain>
    </source>
</reference>
<dbReference type="Gene3D" id="2.40.110.20">
    <property type="match status" value="1"/>
</dbReference>
<evidence type="ECO:0000256" key="5">
    <source>
        <dbReference type="RuleBase" id="RU362125"/>
    </source>
</evidence>
<dbReference type="InterPro" id="IPR009075">
    <property type="entry name" value="AcylCo_DH/oxidase_C"/>
</dbReference>
<evidence type="ECO:0000256" key="2">
    <source>
        <dbReference type="ARBA" id="ARBA00009347"/>
    </source>
</evidence>
<keyword evidence="5" id="KW-0560">Oxidoreductase</keyword>
<feature type="domain" description="Acyl-CoA oxidase/dehydrogenase middle" evidence="7">
    <location>
        <begin position="185"/>
        <end position="277"/>
    </location>
</feature>
<accession>A0ABQ4SGF5</accession>
<evidence type="ECO:0000256" key="4">
    <source>
        <dbReference type="ARBA" id="ARBA00022827"/>
    </source>
</evidence>
<dbReference type="InterPro" id="IPR006089">
    <property type="entry name" value="Acyl-CoA_DH_CS"/>
</dbReference>
<organism evidence="9 10">
    <name type="scientific">Methylobacterium isbiliense</name>
    <dbReference type="NCBI Taxonomy" id="315478"/>
    <lineage>
        <taxon>Bacteria</taxon>
        <taxon>Pseudomonadati</taxon>
        <taxon>Pseudomonadota</taxon>
        <taxon>Alphaproteobacteria</taxon>
        <taxon>Hyphomicrobiales</taxon>
        <taxon>Methylobacteriaceae</taxon>
        <taxon>Methylobacterium</taxon>
    </lineage>
</organism>
<evidence type="ECO:0000259" key="6">
    <source>
        <dbReference type="Pfam" id="PF00441"/>
    </source>
</evidence>
<keyword evidence="3 5" id="KW-0285">Flavoprotein</keyword>
<dbReference type="InterPro" id="IPR006091">
    <property type="entry name" value="Acyl-CoA_Oxase/DH_mid-dom"/>
</dbReference>
<comment type="similarity">
    <text evidence="2 5">Belongs to the acyl-CoA dehydrogenase family.</text>
</comment>
<dbReference type="InterPro" id="IPR009100">
    <property type="entry name" value="AcylCoA_DH/oxidase_NM_dom_sf"/>
</dbReference>
<dbReference type="PROSITE" id="PS00072">
    <property type="entry name" value="ACYL_COA_DH_1"/>
    <property type="match status" value="1"/>
</dbReference>
<dbReference type="SUPFAM" id="SSF47203">
    <property type="entry name" value="Acyl-CoA dehydrogenase C-terminal domain-like"/>
    <property type="match status" value="1"/>
</dbReference>
<dbReference type="InterPro" id="IPR052904">
    <property type="entry name" value="Acyl-CoA_dehydrogenase-like"/>
</dbReference>
<dbReference type="Pfam" id="PF02770">
    <property type="entry name" value="Acyl-CoA_dh_M"/>
    <property type="match status" value="1"/>
</dbReference>
<evidence type="ECO:0000259" key="7">
    <source>
        <dbReference type="Pfam" id="PF02770"/>
    </source>
</evidence>
<dbReference type="Gene3D" id="6.10.250.600">
    <property type="match status" value="1"/>
</dbReference>
<feature type="domain" description="Adaptive response protein AidB N-terminal" evidence="8">
    <location>
        <begin position="17"/>
        <end position="171"/>
    </location>
</feature>
<gene>
    <name evidence="9" type="primary">aidB</name>
    <name evidence="9" type="ORF">GMJLKIPL_3504</name>
</gene>
<comment type="cofactor">
    <cofactor evidence="1 5">
        <name>FAD</name>
        <dbReference type="ChEBI" id="CHEBI:57692"/>
    </cofactor>
</comment>
<name>A0ABQ4SGF5_9HYPH</name>
<proteinExistence type="inferred from homology"/>
<dbReference type="EMBL" id="BPQQ01000040">
    <property type="protein sequence ID" value="GJE01570.1"/>
    <property type="molecule type" value="Genomic_DNA"/>
</dbReference>